<feature type="compositionally biased region" description="Low complexity" evidence="1">
    <location>
        <begin position="225"/>
        <end position="244"/>
    </location>
</feature>
<organism evidence="2">
    <name type="scientific">Oryza barthii</name>
    <dbReference type="NCBI Taxonomy" id="65489"/>
    <lineage>
        <taxon>Eukaryota</taxon>
        <taxon>Viridiplantae</taxon>
        <taxon>Streptophyta</taxon>
        <taxon>Embryophyta</taxon>
        <taxon>Tracheophyta</taxon>
        <taxon>Spermatophyta</taxon>
        <taxon>Magnoliopsida</taxon>
        <taxon>Liliopsida</taxon>
        <taxon>Poales</taxon>
        <taxon>Poaceae</taxon>
        <taxon>BOP clade</taxon>
        <taxon>Oryzoideae</taxon>
        <taxon>Oryzeae</taxon>
        <taxon>Oryzinae</taxon>
        <taxon>Oryza</taxon>
    </lineage>
</organism>
<reference evidence="2" key="2">
    <citation type="submission" date="2015-03" db="UniProtKB">
        <authorList>
            <consortium name="EnsemblPlants"/>
        </authorList>
    </citation>
    <scope>IDENTIFICATION</scope>
</reference>
<dbReference type="PANTHER" id="PTHR35315">
    <property type="entry name" value="ACI13"/>
    <property type="match status" value="1"/>
</dbReference>
<sequence length="300" mass="32920">MAAPPPPALEPEIGPDGLARENPVIAYTEKVILEEQLQLKKYIQENYSKIRDVEKELENLSLEMKLTAGPKKAALEHLRKKIEISTERIRLARVKEEQAKKVESADILYDYNPTCSGTLFGAWEAAAQNVKDEENAKQNLCDDLNRLVQESAASQFSRLEELKKRLESLNPSRASVDVSVSSDPCGHQPDRVPHKLSKICPFLILTLCNYQGMNTAQHATTSSVPQQAAAQNPQNAPSPANNANHDSSGLSQQQRPADAERKRRPSQMGRGRGGVMILPKGRGSSGSGWTGAGFDVDGRT</sequence>
<dbReference type="PaxDb" id="65489-OBART10G04550.1"/>
<feature type="region of interest" description="Disordered" evidence="1">
    <location>
        <begin position="219"/>
        <end position="300"/>
    </location>
</feature>
<evidence type="ECO:0000256" key="1">
    <source>
        <dbReference type="SAM" id="MobiDB-lite"/>
    </source>
</evidence>
<accession>A0A0D3HBV8</accession>
<reference evidence="2" key="1">
    <citation type="journal article" date="2009" name="Rice">
        <title>De Novo Next Generation Sequencing of Plant Genomes.</title>
        <authorList>
            <person name="Rounsley S."/>
            <person name="Marri P.R."/>
            <person name="Yu Y."/>
            <person name="He R."/>
            <person name="Sisneros N."/>
            <person name="Goicoechea J.L."/>
            <person name="Lee S.J."/>
            <person name="Angelova A."/>
            <person name="Kudrna D."/>
            <person name="Luo M."/>
            <person name="Affourtit J."/>
            <person name="Desany B."/>
            <person name="Knight J."/>
            <person name="Niazi F."/>
            <person name="Egholm M."/>
            <person name="Wing R.A."/>
        </authorList>
    </citation>
    <scope>NUCLEOTIDE SEQUENCE [LARGE SCALE GENOMIC DNA]</scope>
    <source>
        <strain evidence="2">cv. IRGC 105608</strain>
    </source>
</reference>
<dbReference type="AlphaFoldDB" id="A0A0D3HBV8"/>
<feature type="compositionally biased region" description="Polar residues" evidence="1">
    <location>
        <begin position="245"/>
        <end position="255"/>
    </location>
</feature>
<feature type="region of interest" description="Disordered" evidence="1">
    <location>
        <begin position="170"/>
        <end position="192"/>
    </location>
</feature>
<dbReference type="Proteomes" id="UP000026960">
    <property type="component" value="Chromosome 10"/>
</dbReference>
<evidence type="ECO:0000313" key="3">
    <source>
        <dbReference type="Proteomes" id="UP000026960"/>
    </source>
</evidence>
<keyword evidence="3" id="KW-1185">Reference proteome</keyword>
<evidence type="ECO:0008006" key="4">
    <source>
        <dbReference type="Google" id="ProtNLM"/>
    </source>
</evidence>
<name>A0A0D3HBV8_9ORYZ</name>
<proteinExistence type="predicted"/>
<dbReference type="PANTHER" id="PTHR35315:SF1">
    <property type="entry name" value="RAB6-INTERACTING GOLGIN"/>
    <property type="match status" value="1"/>
</dbReference>
<protein>
    <recommendedName>
        <fullName evidence="4">RAB6-interacting golgin</fullName>
    </recommendedName>
</protein>
<dbReference type="STRING" id="65489.A0A0D3HBV8"/>
<dbReference type="eggNOG" id="ENOG502QR7C">
    <property type="taxonomic scope" value="Eukaryota"/>
</dbReference>
<evidence type="ECO:0000313" key="2">
    <source>
        <dbReference type="EnsemblPlants" id="OBART10G04550.1"/>
    </source>
</evidence>
<dbReference type="Gramene" id="OBART10G04550.1">
    <property type="protein sequence ID" value="OBART10G04550.1"/>
    <property type="gene ID" value="OBART10G04550"/>
</dbReference>
<dbReference type="EnsemblPlants" id="OBART10G04550.1">
    <property type="protein sequence ID" value="OBART10G04550.1"/>
    <property type="gene ID" value="OBART10G04550"/>
</dbReference>